<reference evidence="2" key="1">
    <citation type="submission" date="2023-08" db="EMBL/GenBank/DDBJ databases">
        <title>Complete genome sequence of Mycoplasma seminis 2200.</title>
        <authorList>
            <person name="Spergser J."/>
        </authorList>
    </citation>
    <scope>NUCLEOTIDE SEQUENCE [LARGE SCALE GENOMIC DNA]</scope>
    <source>
        <strain evidence="2">2200</strain>
    </source>
</reference>
<keyword evidence="1" id="KW-1133">Transmembrane helix</keyword>
<organism evidence="2 3">
    <name type="scientific">Mycoplasma seminis</name>
    <dbReference type="NCBI Taxonomy" id="512749"/>
    <lineage>
        <taxon>Bacteria</taxon>
        <taxon>Bacillati</taxon>
        <taxon>Mycoplasmatota</taxon>
        <taxon>Mollicutes</taxon>
        <taxon>Mycoplasmataceae</taxon>
        <taxon>Mycoplasma</taxon>
    </lineage>
</organism>
<dbReference type="Proteomes" id="UP001237011">
    <property type="component" value="Chromosome"/>
</dbReference>
<feature type="transmembrane region" description="Helical" evidence="1">
    <location>
        <begin position="50"/>
        <end position="68"/>
    </location>
</feature>
<dbReference type="Gene3D" id="1.20.1280.290">
    <property type="match status" value="2"/>
</dbReference>
<evidence type="ECO:0000256" key="1">
    <source>
        <dbReference type="SAM" id="Phobius"/>
    </source>
</evidence>
<name>A0ABY9HB89_9MOLU</name>
<evidence type="ECO:0000313" key="2">
    <source>
        <dbReference type="EMBL" id="WLP85867.1"/>
    </source>
</evidence>
<feature type="transmembrane region" description="Helical" evidence="1">
    <location>
        <begin position="226"/>
        <end position="246"/>
    </location>
</feature>
<keyword evidence="3" id="KW-1185">Reference proteome</keyword>
<dbReference type="RefSeq" id="WP_305938290.1">
    <property type="nucleotide sequence ID" value="NZ_CP132191.1"/>
</dbReference>
<feature type="transmembrane region" description="Helical" evidence="1">
    <location>
        <begin position="143"/>
        <end position="167"/>
    </location>
</feature>
<dbReference type="EMBL" id="CP132191">
    <property type="protein sequence ID" value="WLP85867.1"/>
    <property type="molecule type" value="Genomic_DNA"/>
</dbReference>
<protein>
    <recommendedName>
        <fullName evidence="4">PQ-loop repeat-containing protein</fullName>
    </recommendedName>
</protein>
<feature type="transmembrane region" description="Helical" evidence="1">
    <location>
        <begin position="17"/>
        <end position="38"/>
    </location>
</feature>
<proteinExistence type="predicted"/>
<evidence type="ECO:0000313" key="3">
    <source>
        <dbReference type="Proteomes" id="UP001237011"/>
    </source>
</evidence>
<keyword evidence="1" id="KW-0472">Membrane</keyword>
<keyword evidence="1" id="KW-0812">Transmembrane</keyword>
<gene>
    <name evidence="2" type="ORF">Q8852_01830</name>
</gene>
<evidence type="ECO:0008006" key="4">
    <source>
        <dbReference type="Google" id="ProtNLM"/>
    </source>
</evidence>
<feature type="transmembrane region" description="Helical" evidence="1">
    <location>
        <begin position="112"/>
        <end position="131"/>
    </location>
</feature>
<feature type="transmembrane region" description="Helical" evidence="1">
    <location>
        <begin position="187"/>
        <end position="206"/>
    </location>
</feature>
<accession>A0ABY9HB89</accession>
<feature type="transmembrane region" description="Helical" evidence="1">
    <location>
        <begin position="80"/>
        <end position="100"/>
    </location>
</feature>
<sequence>MHNLVSTNGIATPATSIVLYIFMILTIVMTVGITIPQLIHVLKVKNSQGVSYPSFWVFQLGIIIWIIWSSLSPGSMLNVLIANVFGLIINTLVLYFTYYYDSSRTKKQRVNGYIWILVSFALSLIPVALYMCREISKNFTDKIAQWYLISGYASLIFSLIAPAFTTLTFLPQFIKSIKTNKWEGVTYWEYIAFIINDLIWLVWWGLEIGVYATEPIKSNGSTMLGYIGGISWQILSLGLYLTQFSFTIKHEYSKKLQNKTT</sequence>